<dbReference type="Pfam" id="PF02670">
    <property type="entry name" value="DXP_reductoisom"/>
    <property type="match status" value="1"/>
</dbReference>
<feature type="binding site" evidence="9">
    <location>
        <position position="149"/>
    </location>
    <ligand>
        <name>1-deoxy-D-xylulose 5-phosphate</name>
        <dbReference type="ChEBI" id="CHEBI:57792"/>
    </ligand>
</feature>
<dbReference type="Proteomes" id="UP000225910">
    <property type="component" value="Unassembled WGS sequence"/>
</dbReference>
<feature type="binding site" evidence="9">
    <location>
        <position position="122"/>
    </location>
    <ligand>
        <name>NADPH</name>
        <dbReference type="ChEBI" id="CHEBI:57783"/>
    </ligand>
</feature>
<sequence>MVKYISILGSTGSIGTSALDVVSAHPEHFKIVGLTANYNIDLLEQQIKTFQPRIVSVATKDLADKLRTRISANTKITHGTDGLIAVATHPDSNLVLSSVVGVSGLLPTIEALKAKKDIAIANKETLVAAGHIVTELAQQNGCRLIPVDSEHSAIFQCLNGENNKEIEKLIVTASGGAFRDKTREEMQTLQAKDALKHPNWLMGAKLTIDSATLMNKGFEVMEARWLFDIPYEKIDVMIHKESIIHSLVEFIDGSVMAQLGAPDMRMPIQYAFHYPTRLPSSYEKLNLLEIGSLHFEKPDLEKFPCLQYAYECGKIGGTTPAVLNAANEIANALYLKNEIAFFDIEKTIYKTVEAHHNVKDPSLDAILEAGQWARQYANELLIKKSEETVPTVLALFFMYST</sequence>
<dbReference type="EC" id="1.1.1.267" evidence="9"/>
<feature type="binding site" evidence="9">
    <location>
        <position position="219"/>
    </location>
    <ligand>
        <name>Mn(2+)</name>
        <dbReference type="ChEBI" id="CHEBI:29035"/>
    </ligand>
</feature>
<feature type="binding site" evidence="9">
    <location>
        <position position="219"/>
    </location>
    <ligand>
        <name>1-deoxy-D-xylulose 5-phosphate</name>
        <dbReference type="ChEBI" id="CHEBI:57792"/>
    </ligand>
</feature>
<dbReference type="SUPFAM" id="SSF55347">
    <property type="entry name" value="Glyceraldehyde-3-phosphate dehydrogenase-like, C-terminal domain"/>
    <property type="match status" value="1"/>
</dbReference>
<feature type="binding site" evidence="9">
    <location>
        <position position="203"/>
    </location>
    <ligand>
        <name>NADPH</name>
        <dbReference type="ChEBI" id="CHEBI:57783"/>
    </ligand>
</feature>
<comment type="similarity">
    <text evidence="2 9">Belongs to the DXR family.</text>
</comment>
<protein>
    <recommendedName>
        <fullName evidence="9">1-deoxy-D-xylulose 5-phosphate reductoisomerase</fullName>
        <shortName evidence="9">DXP reductoisomerase</shortName>
        <ecNumber evidence="9">1.1.1.267</ecNumber>
    </recommendedName>
    <alternativeName>
        <fullName evidence="9">1-deoxyxylulose-5-phosphate reductoisomerase</fullName>
    </alternativeName>
    <alternativeName>
        <fullName evidence="9">2-C-methyl-D-erythritol 4-phosphate synthase</fullName>
    </alternativeName>
</protein>
<comment type="cofactor">
    <cofactor evidence="9">
        <name>Mg(2+)</name>
        <dbReference type="ChEBI" id="CHEBI:18420"/>
    </cofactor>
    <cofactor evidence="9">
        <name>Mn(2+)</name>
        <dbReference type="ChEBI" id="CHEBI:29035"/>
    </cofactor>
</comment>
<gene>
    <name evidence="9" type="primary">dxr</name>
    <name evidence="13" type="ORF">COK81_28605</name>
</gene>
<dbReference type="GO" id="GO:0030145">
    <property type="term" value="F:manganese ion binding"/>
    <property type="evidence" value="ECO:0007669"/>
    <property type="project" value="TreeGrafter"/>
</dbReference>
<evidence type="ECO:0000256" key="5">
    <source>
        <dbReference type="ARBA" id="ARBA00023002"/>
    </source>
</evidence>
<comment type="pathway">
    <text evidence="1 9">Isoprenoid biosynthesis; isopentenyl diphosphate biosynthesis via DXP pathway; isopentenyl diphosphate from 1-deoxy-D-xylulose 5-phosphate: step 1/6.</text>
</comment>
<proteinExistence type="inferred from homology"/>
<evidence type="ECO:0000256" key="2">
    <source>
        <dbReference type="ARBA" id="ARBA00006825"/>
    </source>
</evidence>
<dbReference type="PANTHER" id="PTHR30525">
    <property type="entry name" value="1-DEOXY-D-XYLULOSE 5-PHOSPHATE REDUCTOISOMERASE"/>
    <property type="match status" value="1"/>
</dbReference>
<evidence type="ECO:0000256" key="7">
    <source>
        <dbReference type="ARBA" id="ARBA00023229"/>
    </source>
</evidence>
<organism evidence="13 14">
    <name type="scientific">Bacillus thuringiensis</name>
    <dbReference type="NCBI Taxonomy" id="1428"/>
    <lineage>
        <taxon>Bacteria</taxon>
        <taxon>Bacillati</taxon>
        <taxon>Bacillota</taxon>
        <taxon>Bacilli</taxon>
        <taxon>Bacillales</taxon>
        <taxon>Bacillaceae</taxon>
        <taxon>Bacillus</taxon>
        <taxon>Bacillus cereus group</taxon>
    </lineage>
</organism>
<feature type="binding site" evidence="9">
    <location>
        <position position="14"/>
    </location>
    <ligand>
        <name>NADPH</name>
        <dbReference type="ChEBI" id="CHEBI:57783"/>
    </ligand>
</feature>
<feature type="binding site" evidence="9">
    <location>
        <position position="197"/>
    </location>
    <ligand>
        <name>1-deoxy-D-xylulose 5-phosphate</name>
        <dbReference type="ChEBI" id="CHEBI:57792"/>
    </ligand>
</feature>
<feature type="binding site" evidence="9">
    <location>
        <position position="174"/>
    </location>
    <ligand>
        <name>1-deoxy-D-xylulose 5-phosphate</name>
        <dbReference type="ChEBI" id="CHEBI:57792"/>
    </ligand>
</feature>
<dbReference type="GO" id="GO:0030604">
    <property type="term" value="F:1-deoxy-D-xylulose-5-phosphate reductoisomerase activity"/>
    <property type="evidence" value="ECO:0007669"/>
    <property type="project" value="UniProtKB-UniRule"/>
</dbReference>
<evidence type="ECO:0000259" key="10">
    <source>
        <dbReference type="Pfam" id="PF02670"/>
    </source>
</evidence>
<reference evidence="13 14" key="1">
    <citation type="submission" date="2017-09" db="EMBL/GenBank/DDBJ databases">
        <title>Large-scale bioinformatics analysis of Bacillus genomes uncovers conserved roles of natural products in bacterial physiology.</title>
        <authorList>
            <consortium name="Agbiome Team Llc"/>
            <person name="Bleich R.M."/>
            <person name="Grubbs K.J."/>
            <person name="Santa Maria K.C."/>
            <person name="Allen S.E."/>
            <person name="Farag S."/>
            <person name="Shank E.A."/>
            <person name="Bowers A."/>
        </authorList>
    </citation>
    <scope>NUCLEOTIDE SEQUENCE [LARGE SCALE GENOMIC DNA]</scope>
    <source>
        <strain evidence="13 14">AFS064137</strain>
    </source>
</reference>
<keyword evidence="4 9" id="KW-0521">NADP</keyword>
<dbReference type="InterPro" id="IPR003821">
    <property type="entry name" value="DXP_reductoisomerase"/>
</dbReference>
<dbReference type="InterPro" id="IPR026877">
    <property type="entry name" value="DXPR_C"/>
</dbReference>
<feature type="binding site" evidence="9">
    <location>
        <position position="13"/>
    </location>
    <ligand>
        <name>NADPH</name>
        <dbReference type="ChEBI" id="CHEBI:57783"/>
    </ligand>
</feature>
<keyword evidence="6 9" id="KW-0464">Manganese</keyword>
<feature type="binding site" evidence="9">
    <location>
        <position position="12"/>
    </location>
    <ligand>
        <name>NADPH</name>
        <dbReference type="ChEBI" id="CHEBI:57783"/>
    </ligand>
</feature>
<accession>A0A9X7FZE0</accession>
<dbReference type="FunFam" id="3.40.50.720:FF:000045">
    <property type="entry name" value="1-deoxy-D-xylulose 5-phosphate reductoisomerase"/>
    <property type="match status" value="1"/>
</dbReference>
<dbReference type="AlphaFoldDB" id="A0A9X7FZE0"/>
<name>A0A9X7FZE0_BACTU</name>
<evidence type="ECO:0000256" key="4">
    <source>
        <dbReference type="ARBA" id="ARBA00022857"/>
    </source>
</evidence>
<evidence type="ECO:0000259" key="12">
    <source>
        <dbReference type="Pfam" id="PF13288"/>
    </source>
</evidence>
<evidence type="ECO:0000313" key="13">
    <source>
        <dbReference type="EMBL" id="PFT77661.1"/>
    </source>
</evidence>
<dbReference type="InterPro" id="IPR013644">
    <property type="entry name" value="DXP_reductoisomerase_C"/>
</dbReference>
<keyword evidence="5 9" id="KW-0560">Oxidoreductase</keyword>
<dbReference type="EMBL" id="NVCU01000352">
    <property type="protein sequence ID" value="PFT77661.1"/>
    <property type="molecule type" value="Genomic_DNA"/>
</dbReference>
<feature type="binding site" evidence="9">
    <location>
        <position position="215"/>
    </location>
    <ligand>
        <name>1-deoxy-D-xylulose 5-phosphate</name>
        <dbReference type="ChEBI" id="CHEBI:57792"/>
    </ligand>
</feature>
<dbReference type="InterPro" id="IPR013512">
    <property type="entry name" value="DXP_reductoisomerase_N"/>
</dbReference>
<comment type="caution">
    <text evidence="9">Lacks conserved residue(s) required for the propagation of feature annotation.</text>
</comment>
<keyword evidence="3 9" id="KW-0479">Metal-binding</keyword>
<dbReference type="PANTHER" id="PTHR30525:SF0">
    <property type="entry name" value="1-DEOXY-D-XYLULOSE 5-PHOSPHATE REDUCTOISOMERASE, CHLOROPLASTIC"/>
    <property type="match status" value="1"/>
</dbReference>
<dbReference type="Pfam" id="PF08436">
    <property type="entry name" value="DXP_redisom_C"/>
    <property type="match status" value="1"/>
</dbReference>
<dbReference type="GO" id="GO:0051484">
    <property type="term" value="P:isopentenyl diphosphate biosynthetic process, methylerythritol 4-phosphate pathway involved in terpenoid biosynthetic process"/>
    <property type="evidence" value="ECO:0007669"/>
    <property type="project" value="UniProtKB-ARBA"/>
</dbReference>
<dbReference type="RefSeq" id="WP_098679926.1">
    <property type="nucleotide sequence ID" value="NZ_NVCU01000352.1"/>
</dbReference>
<evidence type="ECO:0000256" key="9">
    <source>
        <dbReference type="HAMAP-Rule" id="MF_00183"/>
    </source>
</evidence>
<dbReference type="InterPro" id="IPR036291">
    <property type="entry name" value="NAD(P)-bd_dom_sf"/>
</dbReference>
<evidence type="ECO:0000259" key="11">
    <source>
        <dbReference type="Pfam" id="PF08436"/>
    </source>
</evidence>
<feature type="binding site" evidence="9">
    <location>
        <position position="39"/>
    </location>
    <ligand>
        <name>NADPH</name>
        <dbReference type="ChEBI" id="CHEBI:57783"/>
    </ligand>
</feature>
<feature type="domain" description="1-deoxy-D-xylulose 5-phosphate reductoisomerase C-terminal" evidence="11">
    <location>
        <begin position="144"/>
        <end position="227"/>
    </location>
</feature>
<feature type="binding site" evidence="9">
    <location>
        <position position="124"/>
    </location>
    <ligand>
        <name>NADPH</name>
        <dbReference type="ChEBI" id="CHEBI:57783"/>
    </ligand>
</feature>
<dbReference type="Gene3D" id="1.10.1740.10">
    <property type="match status" value="1"/>
</dbReference>
<feature type="binding site" evidence="9">
    <location>
        <position position="216"/>
    </location>
    <ligand>
        <name>1-deoxy-D-xylulose 5-phosphate</name>
        <dbReference type="ChEBI" id="CHEBI:57792"/>
    </ligand>
</feature>
<feature type="domain" description="DXP reductoisomerase C-terminal" evidence="12">
    <location>
        <begin position="259"/>
        <end position="376"/>
    </location>
</feature>
<feature type="binding site" evidence="9">
    <location>
        <position position="150"/>
    </location>
    <ligand>
        <name>1-deoxy-D-xylulose 5-phosphate</name>
        <dbReference type="ChEBI" id="CHEBI:57792"/>
    </ligand>
</feature>
<evidence type="ECO:0000256" key="3">
    <source>
        <dbReference type="ARBA" id="ARBA00022723"/>
    </source>
</evidence>
<comment type="catalytic activity">
    <reaction evidence="8">
        <text>2-C-methyl-D-erythritol 4-phosphate + NADP(+) = 1-deoxy-D-xylulose 5-phosphate + NADPH + H(+)</text>
        <dbReference type="Rhea" id="RHEA:13717"/>
        <dbReference type="ChEBI" id="CHEBI:15378"/>
        <dbReference type="ChEBI" id="CHEBI:57783"/>
        <dbReference type="ChEBI" id="CHEBI:57792"/>
        <dbReference type="ChEBI" id="CHEBI:58262"/>
        <dbReference type="ChEBI" id="CHEBI:58349"/>
        <dbReference type="EC" id="1.1.1.267"/>
    </reaction>
    <physiologicalReaction direction="right-to-left" evidence="8">
        <dbReference type="Rhea" id="RHEA:13719"/>
    </physiologicalReaction>
</comment>
<evidence type="ECO:0000256" key="8">
    <source>
        <dbReference type="ARBA" id="ARBA00048543"/>
    </source>
</evidence>
<evidence type="ECO:0000313" key="14">
    <source>
        <dbReference type="Proteomes" id="UP000225910"/>
    </source>
</evidence>
<comment type="caution">
    <text evidence="13">The sequence shown here is derived from an EMBL/GenBank/DDBJ whole genome shotgun (WGS) entry which is preliminary data.</text>
</comment>
<dbReference type="GO" id="GO:0070402">
    <property type="term" value="F:NADPH binding"/>
    <property type="evidence" value="ECO:0007669"/>
    <property type="project" value="InterPro"/>
</dbReference>
<dbReference type="SUPFAM" id="SSF69055">
    <property type="entry name" value="1-deoxy-D-xylulose-5-phosphate reductoisomerase, C-terminal domain"/>
    <property type="match status" value="1"/>
</dbReference>
<dbReference type="SUPFAM" id="SSF51735">
    <property type="entry name" value="NAD(P)-binding Rossmann-fold domains"/>
    <property type="match status" value="1"/>
</dbReference>
<dbReference type="NCBIfam" id="TIGR00243">
    <property type="entry name" value="Dxr"/>
    <property type="match status" value="1"/>
</dbReference>
<dbReference type="InterPro" id="IPR036169">
    <property type="entry name" value="DXPR_C_sf"/>
</dbReference>
<keyword evidence="7 9" id="KW-0414">Isoprene biosynthesis</keyword>
<dbReference type="HAMAP" id="MF_00183">
    <property type="entry name" value="DXP_reductoisom"/>
    <property type="match status" value="1"/>
</dbReference>
<comment type="function">
    <text evidence="9">Catalyzes the NADPH-dependent rearrangement and reduction of 1-deoxy-D-xylulose-5-phosphate (DXP) to 2-C-methyl-D-erythritol 4-phosphate (MEP).</text>
</comment>
<dbReference type="NCBIfam" id="NF009114">
    <property type="entry name" value="PRK12464.1"/>
    <property type="match status" value="1"/>
</dbReference>
<feature type="domain" description="1-deoxy-D-xylulose 5-phosphate reductoisomerase N-terminal" evidence="10">
    <location>
        <begin position="5"/>
        <end position="130"/>
    </location>
</feature>
<evidence type="ECO:0000256" key="6">
    <source>
        <dbReference type="ARBA" id="ARBA00023211"/>
    </source>
</evidence>
<feature type="binding site" evidence="9">
    <location>
        <position position="150"/>
    </location>
    <ligand>
        <name>Mn(2+)</name>
        <dbReference type="ChEBI" id="CHEBI:29035"/>
    </ligand>
</feature>
<dbReference type="PIRSF" id="PIRSF006205">
    <property type="entry name" value="Dxp_reductismrs"/>
    <property type="match status" value="1"/>
</dbReference>
<dbReference type="Gene3D" id="3.40.50.720">
    <property type="entry name" value="NAD(P)-binding Rossmann-like Domain"/>
    <property type="match status" value="1"/>
</dbReference>
<feature type="binding site" evidence="9">
    <location>
        <position position="123"/>
    </location>
    <ligand>
        <name>1-deoxy-D-xylulose 5-phosphate</name>
        <dbReference type="ChEBI" id="CHEBI:57792"/>
    </ligand>
</feature>
<feature type="binding site" evidence="9">
    <location>
        <position position="148"/>
    </location>
    <ligand>
        <name>Mn(2+)</name>
        <dbReference type="ChEBI" id="CHEBI:29035"/>
    </ligand>
</feature>
<evidence type="ECO:0000256" key="1">
    <source>
        <dbReference type="ARBA" id="ARBA00005094"/>
    </source>
</evidence>
<keyword evidence="9" id="KW-0460">Magnesium</keyword>
<feature type="binding site" evidence="9">
    <location>
        <position position="11"/>
    </location>
    <ligand>
        <name>NADPH</name>
        <dbReference type="ChEBI" id="CHEBI:57783"/>
    </ligand>
</feature>
<feature type="binding site" evidence="9">
    <location>
        <position position="210"/>
    </location>
    <ligand>
        <name>1-deoxy-D-xylulose 5-phosphate</name>
        <dbReference type="ChEBI" id="CHEBI:57792"/>
    </ligand>
</feature>
<dbReference type="Pfam" id="PF13288">
    <property type="entry name" value="DXPR_C"/>
    <property type="match status" value="1"/>
</dbReference>